<evidence type="ECO:0000256" key="3">
    <source>
        <dbReference type="ARBA" id="ARBA00022679"/>
    </source>
</evidence>
<dbReference type="AlphaFoldDB" id="A0A9D2K608"/>
<evidence type="ECO:0000313" key="7">
    <source>
        <dbReference type="Proteomes" id="UP000824101"/>
    </source>
</evidence>
<keyword evidence="2" id="KW-0597">Phosphoprotein</keyword>
<evidence type="ECO:0000313" key="6">
    <source>
        <dbReference type="EMBL" id="HIZ79926.1"/>
    </source>
</evidence>
<dbReference type="EMBL" id="DXBC01000143">
    <property type="protein sequence ID" value="HIZ79926.1"/>
    <property type="molecule type" value="Genomic_DNA"/>
</dbReference>
<dbReference type="PANTHER" id="PTHR34220:SF7">
    <property type="entry name" value="SENSOR HISTIDINE KINASE YPDA"/>
    <property type="match status" value="1"/>
</dbReference>
<sequence length="570" mass="65649">MKHFKLPSLSQKLFLTFVLSFIIPLTLTGAFLSYQFSNYQYRNLQAQSQSNLRLISTYLSNYMNDINNVTKALYYNSYFRSKTDLAQMSISDRNTLSKEIGDTLTLTAYSRDDFGDLLFISEKEVLYFNAVNYYQYLSTIQPLESRNWYTEAIKKEGKVAITPYYDPDSDGGPRRADSFFISRQLKNLFDPDQENVIMINMKTQFLDELFSEINSHTPAIIVFTNDSGALIYSSQAVDSGFLSHLEEDSFRYHRNTWMQETQTLDSFPLTVRIFHSVSYIHRQIAAFIAGSILCLLAAICIAYAIFCRNNRWIRIPVNHIQSILKEMEDGSLDARCEDLPIREFQNIGSSVNHMAEKLQEKIHNEYELRIAHKNLQFQALQSQIRPHFIINTIYSFITLNQIGETELLNDCFYKFAAILRYVLSKDQNTTLGKELDFLDSYCALFHLRFGDRIRYTISCSEPLRSLSMPKLLLQPLVENAVIHGIEPSEIPCTLTITAERHDGKIYIIIEDSGVGFTEEQLTSPNSIGIRNVENRIQLWSRDIAFYIYRVDGLTIQAIIIPESAQGGETP</sequence>
<comment type="caution">
    <text evidence="6">The sequence shown here is derived from an EMBL/GenBank/DDBJ whole genome shotgun (WGS) entry which is preliminary data.</text>
</comment>
<proteinExistence type="predicted"/>
<feature type="transmembrane region" description="Helical" evidence="4">
    <location>
        <begin position="284"/>
        <end position="306"/>
    </location>
</feature>
<feature type="domain" description="HAMP" evidence="5">
    <location>
        <begin position="311"/>
        <end position="363"/>
    </location>
</feature>
<comment type="subcellular location">
    <subcellularLocation>
        <location evidence="1">Membrane</location>
    </subcellularLocation>
</comment>
<dbReference type="Proteomes" id="UP000824101">
    <property type="component" value="Unassembled WGS sequence"/>
</dbReference>
<reference evidence="6" key="2">
    <citation type="submission" date="2021-04" db="EMBL/GenBank/DDBJ databases">
        <authorList>
            <person name="Gilroy R."/>
        </authorList>
    </citation>
    <scope>NUCLEOTIDE SEQUENCE</scope>
    <source>
        <strain evidence="6">ChiBcec1-1093</strain>
    </source>
</reference>
<name>A0A9D2K608_9FIRM</name>
<dbReference type="GO" id="GO:0016020">
    <property type="term" value="C:membrane"/>
    <property type="evidence" value="ECO:0007669"/>
    <property type="project" value="UniProtKB-SubCell"/>
</dbReference>
<evidence type="ECO:0000256" key="1">
    <source>
        <dbReference type="ARBA" id="ARBA00004370"/>
    </source>
</evidence>
<keyword evidence="4" id="KW-0472">Membrane</keyword>
<gene>
    <name evidence="6" type="ORF">IAA17_09090</name>
</gene>
<dbReference type="Pfam" id="PF06580">
    <property type="entry name" value="His_kinase"/>
    <property type="match status" value="1"/>
</dbReference>
<reference evidence="6" key="1">
    <citation type="journal article" date="2021" name="PeerJ">
        <title>Extensive microbial diversity within the chicken gut microbiome revealed by metagenomics and culture.</title>
        <authorList>
            <person name="Gilroy R."/>
            <person name="Ravi A."/>
            <person name="Getino M."/>
            <person name="Pursley I."/>
            <person name="Horton D.L."/>
            <person name="Alikhan N.F."/>
            <person name="Baker D."/>
            <person name="Gharbi K."/>
            <person name="Hall N."/>
            <person name="Watson M."/>
            <person name="Adriaenssens E.M."/>
            <person name="Foster-Nyarko E."/>
            <person name="Jarju S."/>
            <person name="Secka A."/>
            <person name="Antonio M."/>
            <person name="Oren A."/>
            <person name="Chaudhuri R.R."/>
            <person name="La Ragione R."/>
            <person name="Hildebrand F."/>
            <person name="Pallen M.J."/>
        </authorList>
    </citation>
    <scope>NUCLEOTIDE SEQUENCE</scope>
    <source>
        <strain evidence="6">ChiBcec1-1093</strain>
    </source>
</reference>
<dbReference type="InterPro" id="IPR050640">
    <property type="entry name" value="Bact_2-comp_sensor_kinase"/>
</dbReference>
<evidence type="ECO:0000256" key="4">
    <source>
        <dbReference type="SAM" id="Phobius"/>
    </source>
</evidence>
<protein>
    <submittedName>
        <fullName evidence="6">Histidine kinase</fullName>
    </submittedName>
</protein>
<evidence type="ECO:0000256" key="2">
    <source>
        <dbReference type="ARBA" id="ARBA00022553"/>
    </source>
</evidence>
<dbReference type="InterPro" id="IPR010559">
    <property type="entry name" value="Sig_transdc_His_kin_internal"/>
</dbReference>
<dbReference type="SUPFAM" id="SSF55874">
    <property type="entry name" value="ATPase domain of HSP90 chaperone/DNA topoisomerase II/histidine kinase"/>
    <property type="match status" value="1"/>
</dbReference>
<keyword evidence="3" id="KW-0808">Transferase</keyword>
<keyword evidence="4" id="KW-0812">Transmembrane</keyword>
<dbReference type="InterPro" id="IPR003660">
    <property type="entry name" value="HAMP_dom"/>
</dbReference>
<dbReference type="PROSITE" id="PS50885">
    <property type="entry name" value="HAMP"/>
    <property type="match status" value="1"/>
</dbReference>
<dbReference type="Gene3D" id="6.10.340.10">
    <property type="match status" value="1"/>
</dbReference>
<evidence type="ECO:0000259" key="5">
    <source>
        <dbReference type="PROSITE" id="PS50885"/>
    </source>
</evidence>
<dbReference type="InterPro" id="IPR036890">
    <property type="entry name" value="HATPase_C_sf"/>
</dbReference>
<organism evidence="6 7">
    <name type="scientific">Candidatus Lachnoclostridium stercorigallinarum</name>
    <dbReference type="NCBI Taxonomy" id="2838634"/>
    <lineage>
        <taxon>Bacteria</taxon>
        <taxon>Bacillati</taxon>
        <taxon>Bacillota</taxon>
        <taxon>Clostridia</taxon>
        <taxon>Lachnospirales</taxon>
        <taxon>Lachnospiraceae</taxon>
    </lineage>
</organism>
<dbReference type="PANTHER" id="PTHR34220">
    <property type="entry name" value="SENSOR HISTIDINE KINASE YPDA"/>
    <property type="match status" value="1"/>
</dbReference>
<keyword evidence="4" id="KW-1133">Transmembrane helix</keyword>
<keyword evidence="6" id="KW-0418">Kinase</keyword>
<accession>A0A9D2K608</accession>
<dbReference type="SMART" id="SM00304">
    <property type="entry name" value="HAMP"/>
    <property type="match status" value="1"/>
</dbReference>
<dbReference type="GO" id="GO:0000155">
    <property type="term" value="F:phosphorelay sensor kinase activity"/>
    <property type="evidence" value="ECO:0007669"/>
    <property type="project" value="InterPro"/>
</dbReference>
<feature type="transmembrane region" description="Helical" evidence="4">
    <location>
        <begin position="12"/>
        <end position="34"/>
    </location>
</feature>
<dbReference type="Gene3D" id="3.30.565.10">
    <property type="entry name" value="Histidine kinase-like ATPase, C-terminal domain"/>
    <property type="match status" value="1"/>
</dbReference>